<evidence type="ECO:0000313" key="3">
    <source>
        <dbReference type="Proteomes" id="UP000185696"/>
    </source>
</evidence>
<evidence type="ECO:0000259" key="1">
    <source>
        <dbReference type="Pfam" id="PF08241"/>
    </source>
</evidence>
<dbReference type="AlphaFoldDB" id="A0A7Z0WG63"/>
<dbReference type="PANTHER" id="PTHR43861:SF1">
    <property type="entry name" value="TRANS-ACONITATE 2-METHYLTRANSFERASE"/>
    <property type="match status" value="1"/>
</dbReference>
<proteinExistence type="predicted"/>
<dbReference type="OrthoDB" id="9777638at2"/>
<dbReference type="GO" id="GO:0008757">
    <property type="term" value="F:S-adenosylmethionine-dependent methyltransferase activity"/>
    <property type="evidence" value="ECO:0007669"/>
    <property type="project" value="InterPro"/>
</dbReference>
<dbReference type="Gene3D" id="3.40.50.150">
    <property type="entry name" value="Vaccinia Virus protein VP39"/>
    <property type="match status" value="1"/>
</dbReference>
<dbReference type="EMBL" id="MSIF01000024">
    <property type="protein sequence ID" value="OLF06013.1"/>
    <property type="molecule type" value="Genomic_DNA"/>
</dbReference>
<feature type="domain" description="Methyltransferase type 11" evidence="1">
    <location>
        <begin position="50"/>
        <end position="144"/>
    </location>
</feature>
<dbReference type="RefSeq" id="WP_075137103.1">
    <property type="nucleotide sequence ID" value="NZ_MSIF01000024.1"/>
</dbReference>
<sequence length="269" mass="28351">MVNIVNTAQSEAWNGYEGQHWADNSDRYDAVNSGFNHHLLNEVRDRDRVLDIGCGNGQLTRLAAGRAERAVGVDLSAPMLATARERAEGVPNVSFEQGDVQVHPFRDGSFDLAVSRFAVMFFADPVAAFANVHRALAPGGRLAFLCMTALAGTDLGTVFASMDLPQPTGRDGTGPTSLADPDRTSAILGEAGFTGVSCTRVEATQHWGSDVADATGFLAAWGPVRYHLGLAGPEAAARARQALAEALGRYATPDGVRLRGTALLVTASA</sequence>
<reference evidence="2 3" key="1">
    <citation type="submission" date="2016-12" db="EMBL/GenBank/DDBJ databases">
        <title>The draft genome sequence of Actinophytocola xinjiangensis.</title>
        <authorList>
            <person name="Wang W."/>
            <person name="Yuan L."/>
        </authorList>
    </citation>
    <scope>NUCLEOTIDE SEQUENCE [LARGE SCALE GENOMIC DNA]</scope>
    <source>
        <strain evidence="2 3">CGMCC 4.4663</strain>
    </source>
</reference>
<name>A0A7Z0WG63_9PSEU</name>
<keyword evidence="3" id="KW-1185">Reference proteome</keyword>
<dbReference type="Proteomes" id="UP000185696">
    <property type="component" value="Unassembled WGS sequence"/>
</dbReference>
<comment type="caution">
    <text evidence="2">The sequence shown here is derived from an EMBL/GenBank/DDBJ whole genome shotgun (WGS) entry which is preliminary data.</text>
</comment>
<dbReference type="CDD" id="cd02440">
    <property type="entry name" value="AdoMet_MTases"/>
    <property type="match status" value="1"/>
</dbReference>
<dbReference type="SUPFAM" id="SSF53335">
    <property type="entry name" value="S-adenosyl-L-methionine-dependent methyltransferases"/>
    <property type="match status" value="1"/>
</dbReference>
<accession>A0A7Z0WG63</accession>
<keyword evidence="2" id="KW-0808">Transferase</keyword>
<keyword evidence="2" id="KW-0489">Methyltransferase</keyword>
<protein>
    <submittedName>
        <fullName evidence="2">SAM-dependent methyltransferase</fullName>
    </submittedName>
</protein>
<dbReference type="InterPro" id="IPR013216">
    <property type="entry name" value="Methyltransf_11"/>
</dbReference>
<dbReference type="GO" id="GO:0032259">
    <property type="term" value="P:methylation"/>
    <property type="evidence" value="ECO:0007669"/>
    <property type="project" value="UniProtKB-KW"/>
</dbReference>
<gene>
    <name evidence="2" type="ORF">BLA60_33750</name>
</gene>
<evidence type="ECO:0000313" key="2">
    <source>
        <dbReference type="EMBL" id="OLF06013.1"/>
    </source>
</evidence>
<dbReference type="InterPro" id="IPR029063">
    <property type="entry name" value="SAM-dependent_MTases_sf"/>
</dbReference>
<organism evidence="2 3">
    <name type="scientific">Actinophytocola xinjiangensis</name>
    <dbReference type="NCBI Taxonomy" id="485602"/>
    <lineage>
        <taxon>Bacteria</taxon>
        <taxon>Bacillati</taxon>
        <taxon>Actinomycetota</taxon>
        <taxon>Actinomycetes</taxon>
        <taxon>Pseudonocardiales</taxon>
        <taxon>Pseudonocardiaceae</taxon>
    </lineage>
</organism>
<dbReference type="PANTHER" id="PTHR43861">
    <property type="entry name" value="TRANS-ACONITATE 2-METHYLTRANSFERASE-RELATED"/>
    <property type="match status" value="1"/>
</dbReference>
<dbReference type="Pfam" id="PF08241">
    <property type="entry name" value="Methyltransf_11"/>
    <property type="match status" value="1"/>
</dbReference>